<keyword evidence="2" id="KW-1133">Transmembrane helix</keyword>
<dbReference type="EMBL" id="JARHUD010000003">
    <property type="protein sequence ID" value="MDF2095507.1"/>
    <property type="molecule type" value="Genomic_DNA"/>
</dbReference>
<evidence type="ECO:0008006" key="5">
    <source>
        <dbReference type="Google" id="ProtNLM"/>
    </source>
</evidence>
<organism evidence="3 4">
    <name type="scientific">Aquibaculum arenosum</name>
    <dbReference type="NCBI Taxonomy" id="3032591"/>
    <lineage>
        <taxon>Bacteria</taxon>
        <taxon>Pseudomonadati</taxon>
        <taxon>Pseudomonadota</taxon>
        <taxon>Alphaproteobacteria</taxon>
        <taxon>Rhodospirillales</taxon>
        <taxon>Rhodovibrionaceae</taxon>
        <taxon>Aquibaculum</taxon>
    </lineage>
</organism>
<feature type="coiled-coil region" evidence="1">
    <location>
        <begin position="223"/>
        <end position="250"/>
    </location>
</feature>
<evidence type="ECO:0000313" key="4">
    <source>
        <dbReference type="Proteomes" id="UP001215503"/>
    </source>
</evidence>
<comment type="caution">
    <text evidence="3">The sequence shown here is derived from an EMBL/GenBank/DDBJ whole genome shotgun (WGS) entry which is preliminary data.</text>
</comment>
<accession>A0ABT5YKN0</accession>
<feature type="transmembrane region" description="Helical" evidence="2">
    <location>
        <begin position="7"/>
        <end position="25"/>
    </location>
</feature>
<feature type="transmembrane region" description="Helical" evidence="2">
    <location>
        <begin position="174"/>
        <end position="194"/>
    </location>
</feature>
<proteinExistence type="predicted"/>
<reference evidence="3 4" key="1">
    <citation type="submission" date="2023-03" db="EMBL/GenBank/DDBJ databases">
        <title>Fodinicurvata sp. CAU 1616 isolated from sea sendiment.</title>
        <authorList>
            <person name="Kim W."/>
        </authorList>
    </citation>
    <scope>NUCLEOTIDE SEQUENCE [LARGE SCALE GENOMIC DNA]</scope>
    <source>
        <strain evidence="3 4">CAU 1616</strain>
    </source>
</reference>
<protein>
    <recommendedName>
        <fullName evidence="5">HAMP domain-containing protein</fullName>
    </recommendedName>
</protein>
<dbReference type="Proteomes" id="UP001215503">
    <property type="component" value="Unassembled WGS sequence"/>
</dbReference>
<gene>
    <name evidence="3" type="ORF">P2G67_05920</name>
</gene>
<keyword evidence="4" id="KW-1185">Reference proteome</keyword>
<name>A0ABT5YKN0_9PROT</name>
<evidence type="ECO:0000256" key="2">
    <source>
        <dbReference type="SAM" id="Phobius"/>
    </source>
</evidence>
<dbReference type="RefSeq" id="WP_275820999.1">
    <property type="nucleotide sequence ID" value="NZ_JARHUD010000003.1"/>
</dbReference>
<evidence type="ECO:0000313" key="3">
    <source>
        <dbReference type="EMBL" id="MDF2095507.1"/>
    </source>
</evidence>
<keyword evidence="2" id="KW-0812">Transmembrane</keyword>
<keyword evidence="1" id="KW-0175">Coiled coil</keyword>
<keyword evidence="2" id="KW-0472">Membrane</keyword>
<sequence>MRLSVKIAVYMVGIIAFALLLLTYLTNAKFRSLQEEVEQSRFLVLALDVKTTAERGLALGLTLEQMDNLGGILHRLVETHGDILSLVILDQQGELLHLAGALPDDSGLSSGLERLQRPERGGDDTLVLSNSRSFGLMVPLLNAFGQQAGVVALHYDRAASSALVRQVTLEQLRFGLAALLLSCVAALLLTGWYLRGVTQGFARLTRLVEGRERQAPVVGGLPADDLERRFQVVHQQVGELEAKVEKAENALARR</sequence>
<evidence type="ECO:0000256" key="1">
    <source>
        <dbReference type="SAM" id="Coils"/>
    </source>
</evidence>